<dbReference type="Pfam" id="PF22571">
    <property type="entry name" value="LiaI-LiaF-TM_PspC"/>
    <property type="match status" value="1"/>
</dbReference>
<keyword evidence="5 6" id="KW-0472">Membrane</keyword>
<proteinExistence type="predicted"/>
<dbReference type="InterPro" id="IPR054321">
    <property type="entry name" value="PspC-rel_TM"/>
</dbReference>
<dbReference type="GO" id="GO:0005886">
    <property type="term" value="C:plasma membrane"/>
    <property type="evidence" value="ECO:0007669"/>
    <property type="project" value="UniProtKB-SubCell"/>
</dbReference>
<sequence>MKRTTTINLAGMVYHIEEEAFQILKQYVTDIKKVFSKQEGVEEMIADIELRIGELFQERLSKSKEVITENDVKEVMTIMGSPHQFDEDYEPEQDSDFYYNSTENKNKKQLFRDTEEGMLAGVSAGLGHYFNIDPVIIRVLWIILVIMGGSGVLVYIIAWIAIPEAKTTAQKLKMYGQSANLDNFKAFADSVTKEAKTGFKRASNSVKNTFKKKDNTFTKLVRVIAKVFGFIMFFAGLMGTVALVLIFLTDLSFLFFQKEFLNTNLDGILSLFFVDSILAIWLIFTIVLIPTLFLIIAGGMLLFNQKPKSRGFILTLLIIWFIALVGLSFLGVKTGLDFKERYQKEEQLIIEDSIQRLTINLLDNDNLINKMNDYDYDSHFSVQNNRVTMRHTPIHVHPTEDSLYRVIIKKKSNGATIKEAKQRTEKIIYKFERDGKVLNLQSHFSFANDQKIRGQQIHVHIYVPIGKQLQLNDNLDEYPITIQSKSKFPSDLLEQATIWQATEEGMKVLKTL</sequence>
<dbReference type="OrthoDB" id="5772680at2"/>
<comment type="subcellular location">
    <subcellularLocation>
        <location evidence="1">Cell membrane</location>
        <topology evidence="1">Single-pass membrane protein</topology>
    </subcellularLocation>
</comment>
<accession>A0A2I0R0H6</accession>
<name>A0A2I0R0H6_9FLAO</name>
<dbReference type="EMBL" id="PJNI01000016">
    <property type="protein sequence ID" value="PKR79890.1"/>
    <property type="molecule type" value="Genomic_DNA"/>
</dbReference>
<evidence type="ECO:0000256" key="5">
    <source>
        <dbReference type="ARBA" id="ARBA00023136"/>
    </source>
</evidence>
<reference evidence="10 11" key="1">
    <citation type="submission" date="2017-12" db="EMBL/GenBank/DDBJ databases">
        <title>The draft genome sequence of Brumimicrobium saltpan LHR20.</title>
        <authorList>
            <person name="Do Z.-J."/>
            <person name="Luo H.-R."/>
        </authorList>
    </citation>
    <scope>NUCLEOTIDE SEQUENCE [LARGE SCALE GENOMIC DNA]</scope>
    <source>
        <strain evidence="10 11">LHR20</strain>
    </source>
</reference>
<evidence type="ECO:0000313" key="10">
    <source>
        <dbReference type="EMBL" id="PKR79890.1"/>
    </source>
</evidence>
<keyword evidence="4 6" id="KW-1133">Transmembrane helix</keyword>
<keyword evidence="2" id="KW-1003">Cell membrane</keyword>
<keyword evidence="3 6" id="KW-0812">Transmembrane</keyword>
<evidence type="ECO:0000313" key="11">
    <source>
        <dbReference type="Proteomes" id="UP000236654"/>
    </source>
</evidence>
<feature type="transmembrane region" description="Helical" evidence="6">
    <location>
        <begin position="139"/>
        <end position="162"/>
    </location>
</feature>
<feature type="domain" description="PspC-related ToastRack" evidence="9">
    <location>
        <begin position="384"/>
        <end position="507"/>
    </location>
</feature>
<dbReference type="RefSeq" id="WP_101335359.1">
    <property type="nucleotide sequence ID" value="NZ_PJNI01000016.1"/>
</dbReference>
<evidence type="ECO:0000256" key="1">
    <source>
        <dbReference type="ARBA" id="ARBA00004162"/>
    </source>
</evidence>
<evidence type="ECO:0000259" key="7">
    <source>
        <dbReference type="Pfam" id="PF04024"/>
    </source>
</evidence>
<dbReference type="InterPro" id="IPR007168">
    <property type="entry name" value="Phageshock_PspC_N"/>
</dbReference>
<dbReference type="InterPro" id="IPR054319">
    <property type="entry name" value="PspC-rel_ToastRack"/>
</dbReference>
<protein>
    <submittedName>
        <fullName evidence="10">Uncharacterized protein</fullName>
    </submittedName>
</protein>
<feature type="domain" description="PspC-related transmembrane region" evidence="8">
    <location>
        <begin position="200"/>
        <end position="338"/>
    </location>
</feature>
<keyword evidence="11" id="KW-1185">Reference proteome</keyword>
<dbReference type="AlphaFoldDB" id="A0A2I0R0H6"/>
<evidence type="ECO:0000256" key="6">
    <source>
        <dbReference type="SAM" id="Phobius"/>
    </source>
</evidence>
<feature type="domain" description="Phage shock protein PspC N-terminal" evidence="7">
    <location>
        <begin position="108"/>
        <end position="165"/>
    </location>
</feature>
<feature type="transmembrane region" description="Helical" evidence="6">
    <location>
        <begin position="227"/>
        <end position="256"/>
    </location>
</feature>
<feature type="transmembrane region" description="Helical" evidence="6">
    <location>
        <begin position="312"/>
        <end position="332"/>
    </location>
</feature>
<evidence type="ECO:0000256" key="4">
    <source>
        <dbReference type="ARBA" id="ARBA00022989"/>
    </source>
</evidence>
<evidence type="ECO:0000259" key="9">
    <source>
        <dbReference type="Pfam" id="PF22744"/>
    </source>
</evidence>
<evidence type="ECO:0000259" key="8">
    <source>
        <dbReference type="Pfam" id="PF22571"/>
    </source>
</evidence>
<gene>
    <name evidence="10" type="ORF">CW751_12455</name>
</gene>
<dbReference type="InterPro" id="IPR052027">
    <property type="entry name" value="PspC"/>
</dbReference>
<evidence type="ECO:0000256" key="2">
    <source>
        <dbReference type="ARBA" id="ARBA00022475"/>
    </source>
</evidence>
<dbReference type="Proteomes" id="UP000236654">
    <property type="component" value="Unassembled WGS sequence"/>
</dbReference>
<comment type="caution">
    <text evidence="10">The sequence shown here is derived from an EMBL/GenBank/DDBJ whole genome shotgun (WGS) entry which is preliminary data.</text>
</comment>
<dbReference type="Pfam" id="PF22744">
    <property type="entry name" value="Toast-rack_PspC-Cterm"/>
    <property type="match status" value="1"/>
</dbReference>
<evidence type="ECO:0000256" key="3">
    <source>
        <dbReference type="ARBA" id="ARBA00022692"/>
    </source>
</evidence>
<dbReference type="PANTHER" id="PTHR33885">
    <property type="entry name" value="PHAGE SHOCK PROTEIN C"/>
    <property type="match status" value="1"/>
</dbReference>
<organism evidence="10 11">
    <name type="scientific">Brumimicrobium salinarum</name>
    <dbReference type="NCBI Taxonomy" id="2058658"/>
    <lineage>
        <taxon>Bacteria</taxon>
        <taxon>Pseudomonadati</taxon>
        <taxon>Bacteroidota</taxon>
        <taxon>Flavobacteriia</taxon>
        <taxon>Flavobacteriales</taxon>
        <taxon>Crocinitomicaceae</taxon>
        <taxon>Brumimicrobium</taxon>
    </lineage>
</organism>
<dbReference type="PANTHER" id="PTHR33885:SF3">
    <property type="entry name" value="PHAGE SHOCK PROTEIN C"/>
    <property type="match status" value="1"/>
</dbReference>
<feature type="transmembrane region" description="Helical" evidence="6">
    <location>
        <begin position="276"/>
        <end position="303"/>
    </location>
</feature>
<dbReference type="Pfam" id="PF04024">
    <property type="entry name" value="PspC"/>
    <property type="match status" value="1"/>
</dbReference>